<feature type="domain" description="Aminotransferase class I/classII large" evidence="4">
    <location>
        <begin position="32"/>
        <end position="375"/>
    </location>
</feature>
<dbReference type="InterPro" id="IPR004839">
    <property type="entry name" value="Aminotransferase_I/II_large"/>
</dbReference>
<dbReference type="Pfam" id="PF00155">
    <property type="entry name" value="Aminotran_1_2"/>
    <property type="match status" value="1"/>
</dbReference>
<dbReference type="CDD" id="cd00609">
    <property type="entry name" value="AAT_like"/>
    <property type="match status" value="1"/>
</dbReference>
<dbReference type="PANTHER" id="PTHR42832">
    <property type="entry name" value="AMINO ACID AMINOTRANSFERASE"/>
    <property type="match status" value="1"/>
</dbReference>
<dbReference type="RefSeq" id="WP_112888732.1">
    <property type="nucleotide sequence ID" value="NZ_CP030239.1"/>
</dbReference>
<dbReference type="Gene3D" id="3.90.1150.10">
    <property type="entry name" value="Aspartate Aminotransferase, domain 1"/>
    <property type="match status" value="1"/>
</dbReference>
<evidence type="ECO:0000259" key="4">
    <source>
        <dbReference type="Pfam" id="PF00155"/>
    </source>
</evidence>
<evidence type="ECO:0000256" key="3">
    <source>
        <dbReference type="ARBA" id="ARBA00022679"/>
    </source>
</evidence>
<dbReference type="Gene3D" id="3.40.640.10">
    <property type="entry name" value="Type I PLP-dependent aspartate aminotransferase-like (Major domain)"/>
    <property type="match status" value="1"/>
</dbReference>
<evidence type="ECO:0000313" key="5">
    <source>
        <dbReference type="EMBL" id="AWX94436.1"/>
    </source>
</evidence>
<organism evidence="5 6">
    <name type="scientific">Paracoccus mutanolyticus</name>
    <dbReference type="NCBI Taxonomy" id="1499308"/>
    <lineage>
        <taxon>Bacteria</taxon>
        <taxon>Pseudomonadati</taxon>
        <taxon>Pseudomonadota</taxon>
        <taxon>Alphaproteobacteria</taxon>
        <taxon>Rhodobacterales</taxon>
        <taxon>Paracoccaceae</taxon>
        <taxon>Paracoccus</taxon>
    </lineage>
</organism>
<name>A0ABM6WUR3_9RHOB</name>
<dbReference type="InterPro" id="IPR015421">
    <property type="entry name" value="PyrdxlP-dep_Trfase_major"/>
</dbReference>
<evidence type="ECO:0000313" key="6">
    <source>
        <dbReference type="Proteomes" id="UP000249922"/>
    </source>
</evidence>
<comment type="cofactor">
    <cofactor evidence="1">
        <name>pyridoxal 5'-phosphate</name>
        <dbReference type="ChEBI" id="CHEBI:597326"/>
    </cofactor>
</comment>
<protein>
    <submittedName>
        <fullName evidence="5">Aspartate aminotransferase</fullName>
    </submittedName>
</protein>
<proteinExistence type="predicted"/>
<dbReference type="InterPro" id="IPR015422">
    <property type="entry name" value="PyrdxlP-dep_Trfase_small"/>
</dbReference>
<accession>A0ABM6WUR3</accession>
<dbReference type="SUPFAM" id="SSF53383">
    <property type="entry name" value="PLP-dependent transferases"/>
    <property type="match status" value="1"/>
</dbReference>
<gene>
    <name evidence="5" type="ORF">DPM13_08645</name>
</gene>
<evidence type="ECO:0000256" key="2">
    <source>
        <dbReference type="ARBA" id="ARBA00022576"/>
    </source>
</evidence>
<evidence type="ECO:0000256" key="1">
    <source>
        <dbReference type="ARBA" id="ARBA00001933"/>
    </source>
</evidence>
<reference evidence="5 6" key="1">
    <citation type="submission" date="2018-06" db="EMBL/GenBank/DDBJ databases">
        <title>Complete genome sequence of Paracoccus mutanolyticus strain RSP-02 isolated from cellulosic waste.</title>
        <authorList>
            <person name="Amrutha R.N."/>
            <person name="Shrivastav A."/>
            <person name="Buddana S.K."/>
            <person name="Deshpande U."/>
            <person name="Prakasham R.S."/>
        </authorList>
    </citation>
    <scope>NUCLEOTIDE SEQUENCE [LARGE SCALE GENOMIC DNA]</scope>
    <source>
        <strain evidence="5 6">RSP-02</strain>
    </source>
</reference>
<dbReference type="PANTHER" id="PTHR42832:SF3">
    <property type="entry name" value="L-GLUTAMINE--4-(METHYLSULFANYL)-2-OXOBUTANOATE AMINOTRANSFERASE"/>
    <property type="match status" value="1"/>
</dbReference>
<dbReference type="GO" id="GO:0008483">
    <property type="term" value="F:transaminase activity"/>
    <property type="evidence" value="ECO:0007669"/>
    <property type="project" value="UniProtKB-KW"/>
</dbReference>
<dbReference type="InterPro" id="IPR050881">
    <property type="entry name" value="LL-DAP_aminotransferase"/>
</dbReference>
<keyword evidence="3" id="KW-0808">Transferase</keyword>
<sequence>MAIPERFSNLPEYAFPRLRTLLSGLSPAADPVVMTIGEPRHAVPEFTARIMADSIAEFGKYPPNEGTPDLLAAISGWIRRRHGIEVEPARITALNGTREGLFNAALALCPETKAGQRPAILIPNPFYQVYAVAAAAVGAEPVFVPATEATGFLPRYGDLDPAVLDRVAIAYLCSPANPQGSVADDAYLEDLIALADRHDFLVFSDECYSEIWRDAPPPGALAVATRMGLADRVVMFNSLSKRSNLPGLRSGFAAGGPAQIGQLRRLRSYSGAPLPLPVQRVSAAAWNDEAHVEENRALYHAKYAVADRVLGNVPGYRPPQGGFFLWLRVPESIGTGEDAAKTLWTQAGIQVLPGAYLSRDTDQGNPGQNYIRVALVDPAGPTEAALNRLKTCLYQGD</sequence>
<keyword evidence="6" id="KW-1185">Reference proteome</keyword>
<dbReference type="InterPro" id="IPR015424">
    <property type="entry name" value="PyrdxlP-dep_Trfase"/>
</dbReference>
<keyword evidence="2 5" id="KW-0032">Aminotransferase</keyword>
<dbReference type="Proteomes" id="UP000249922">
    <property type="component" value="Chromosome"/>
</dbReference>
<dbReference type="EMBL" id="CP030239">
    <property type="protein sequence ID" value="AWX94436.1"/>
    <property type="molecule type" value="Genomic_DNA"/>
</dbReference>